<sequence length="86" mass="9855">EDSGTTLATESDSPDKSIIGSIIRDIQHYKHHFQRISFNHIPRSENCLAHTLATQGLRKGEDLYLEGGLPEFVRRVLERRSLREPN</sequence>
<proteinExistence type="predicted"/>
<dbReference type="GO" id="GO:0003676">
    <property type="term" value="F:nucleic acid binding"/>
    <property type="evidence" value="ECO:0007669"/>
    <property type="project" value="InterPro"/>
</dbReference>
<feature type="domain" description="RNase H type-1" evidence="1">
    <location>
        <begin position="11"/>
        <end position="55"/>
    </location>
</feature>
<reference evidence="2 3" key="1">
    <citation type="journal article" date="2019" name="Genome Biol. Evol.">
        <title>Insights into the evolution of the New World diploid cottons (Gossypium, subgenus Houzingenia) based on genome sequencing.</title>
        <authorList>
            <person name="Grover C.E."/>
            <person name="Arick M.A. 2nd"/>
            <person name="Thrash A."/>
            <person name="Conover J.L."/>
            <person name="Sanders W.S."/>
            <person name="Peterson D.G."/>
            <person name="Frelichowski J.E."/>
            <person name="Scheffler J.A."/>
            <person name="Scheffler B.E."/>
            <person name="Wendel J.F."/>
        </authorList>
    </citation>
    <scope>NUCLEOTIDE SEQUENCE [LARGE SCALE GENOMIC DNA]</scope>
    <source>
        <strain evidence="2">157</strain>
        <tissue evidence="2">Leaf</tissue>
    </source>
</reference>
<name>A0A7J8MEX4_9ROSI</name>
<comment type="caution">
    <text evidence="2">The sequence shown here is derived from an EMBL/GenBank/DDBJ whole genome shotgun (WGS) entry which is preliminary data.</text>
</comment>
<evidence type="ECO:0000313" key="3">
    <source>
        <dbReference type="Proteomes" id="UP000593572"/>
    </source>
</evidence>
<protein>
    <recommendedName>
        <fullName evidence="1">RNase H type-1 domain-containing protein</fullName>
    </recommendedName>
</protein>
<evidence type="ECO:0000313" key="2">
    <source>
        <dbReference type="EMBL" id="MBA0563265.1"/>
    </source>
</evidence>
<dbReference type="Pfam" id="PF13456">
    <property type="entry name" value="RVT_3"/>
    <property type="match status" value="1"/>
</dbReference>
<feature type="non-terminal residue" evidence="2">
    <location>
        <position position="1"/>
    </location>
</feature>
<dbReference type="GO" id="GO:0004523">
    <property type="term" value="F:RNA-DNA hybrid ribonuclease activity"/>
    <property type="evidence" value="ECO:0007669"/>
    <property type="project" value="InterPro"/>
</dbReference>
<organism evidence="2 3">
    <name type="scientific">Gossypium lobatum</name>
    <dbReference type="NCBI Taxonomy" id="34289"/>
    <lineage>
        <taxon>Eukaryota</taxon>
        <taxon>Viridiplantae</taxon>
        <taxon>Streptophyta</taxon>
        <taxon>Embryophyta</taxon>
        <taxon>Tracheophyta</taxon>
        <taxon>Spermatophyta</taxon>
        <taxon>Magnoliopsida</taxon>
        <taxon>eudicotyledons</taxon>
        <taxon>Gunneridae</taxon>
        <taxon>Pentapetalae</taxon>
        <taxon>rosids</taxon>
        <taxon>malvids</taxon>
        <taxon>Malvales</taxon>
        <taxon>Malvaceae</taxon>
        <taxon>Malvoideae</taxon>
        <taxon>Gossypium</taxon>
    </lineage>
</organism>
<dbReference type="InterPro" id="IPR036397">
    <property type="entry name" value="RNaseH_sf"/>
</dbReference>
<dbReference type="AlphaFoldDB" id="A0A7J8MEX4"/>
<dbReference type="InterPro" id="IPR002156">
    <property type="entry name" value="RNaseH_domain"/>
</dbReference>
<gene>
    <name evidence="2" type="ORF">Golob_008253</name>
</gene>
<dbReference type="Proteomes" id="UP000593572">
    <property type="component" value="Unassembled WGS sequence"/>
</dbReference>
<accession>A0A7J8MEX4</accession>
<evidence type="ECO:0000259" key="1">
    <source>
        <dbReference type="Pfam" id="PF13456"/>
    </source>
</evidence>
<keyword evidence="3" id="KW-1185">Reference proteome</keyword>
<dbReference type="Gene3D" id="3.30.420.10">
    <property type="entry name" value="Ribonuclease H-like superfamily/Ribonuclease H"/>
    <property type="match status" value="1"/>
</dbReference>
<dbReference type="EMBL" id="JABEZX010000008">
    <property type="protein sequence ID" value="MBA0563265.1"/>
    <property type="molecule type" value="Genomic_DNA"/>
</dbReference>